<feature type="domain" description="HTH psq-type" evidence="1">
    <location>
        <begin position="21"/>
        <end position="59"/>
    </location>
</feature>
<dbReference type="Pfam" id="PF05225">
    <property type="entry name" value="HTH_psq"/>
    <property type="match status" value="1"/>
</dbReference>
<sequence>MFRILLKESESKRSLYRQYSPTSVANAMQKIRSKEMSVYNAAKVYSVPETALRDWVAGRISEETIKSGPSTLLSIDEEAALVKHLSYMASLRYGYTRAEVLEIASEYTV</sequence>
<dbReference type="Proteomes" id="UP001217089">
    <property type="component" value="Unassembled WGS sequence"/>
</dbReference>
<evidence type="ECO:0000313" key="2">
    <source>
        <dbReference type="EMBL" id="KAJ8315985.1"/>
    </source>
</evidence>
<dbReference type="EMBL" id="JARBDR010000328">
    <property type="protein sequence ID" value="KAJ8315985.1"/>
    <property type="molecule type" value="Genomic_DNA"/>
</dbReference>
<reference evidence="2 3" key="1">
    <citation type="submission" date="2022-12" db="EMBL/GenBank/DDBJ databases">
        <title>Chromosome-level genome of Tegillarca granosa.</title>
        <authorList>
            <person name="Kim J."/>
        </authorList>
    </citation>
    <scope>NUCLEOTIDE SEQUENCE [LARGE SCALE GENOMIC DNA]</scope>
    <source>
        <strain evidence="2">Teg-2019</strain>
        <tissue evidence="2">Adductor muscle</tissue>
    </source>
</reference>
<dbReference type="InterPro" id="IPR007889">
    <property type="entry name" value="HTH_Psq"/>
</dbReference>
<dbReference type="Gene3D" id="1.10.10.60">
    <property type="entry name" value="Homeodomain-like"/>
    <property type="match status" value="1"/>
</dbReference>
<evidence type="ECO:0000313" key="3">
    <source>
        <dbReference type="Proteomes" id="UP001217089"/>
    </source>
</evidence>
<dbReference type="SUPFAM" id="SSF46689">
    <property type="entry name" value="Homeodomain-like"/>
    <property type="match status" value="1"/>
</dbReference>
<organism evidence="2 3">
    <name type="scientific">Tegillarca granosa</name>
    <name type="common">Malaysian cockle</name>
    <name type="synonym">Anadara granosa</name>
    <dbReference type="NCBI Taxonomy" id="220873"/>
    <lineage>
        <taxon>Eukaryota</taxon>
        <taxon>Metazoa</taxon>
        <taxon>Spiralia</taxon>
        <taxon>Lophotrochozoa</taxon>
        <taxon>Mollusca</taxon>
        <taxon>Bivalvia</taxon>
        <taxon>Autobranchia</taxon>
        <taxon>Pteriomorphia</taxon>
        <taxon>Arcoida</taxon>
        <taxon>Arcoidea</taxon>
        <taxon>Arcidae</taxon>
        <taxon>Tegillarca</taxon>
    </lineage>
</organism>
<comment type="caution">
    <text evidence="2">The sequence shown here is derived from an EMBL/GenBank/DDBJ whole genome shotgun (WGS) entry which is preliminary data.</text>
</comment>
<protein>
    <recommendedName>
        <fullName evidence="1">HTH psq-type domain-containing protein</fullName>
    </recommendedName>
</protein>
<dbReference type="InterPro" id="IPR009057">
    <property type="entry name" value="Homeodomain-like_sf"/>
</dbReference>
<gene>
    <name evidence="2" type="ORF">KUTeg_005999</name>
</gene>
<proteinExistence type="predicted"/>
<accession>A0ABQ9FI68</accession>
<name>A0ABQ9FI68_TEGGR</name>
<evidence type="ECO:0000259" key="1">
    <source>
        <dbReference type="Pfam" id="PF05225"/>
    </source>
</evidence>
<keyword evidence="3" id="KW-1185">Reference proteome</keyword>